<dbReference type="PROSITE" id="PS51736">
    <property type="entry name" value="RECOMBINASES_3"/>
    <property type="match status" value="1"/>
</dbReference>
<evidence type="ECO:0000259" key="4">
    <source>
        <dbReference type="PROSITE" id="PS51737"/>
    </source>
</evidence>
<dbReference type="GO" id="GO:0000150">
    <property type="term" value="F:DNA strand exchange activity"/>
    <property type="evidence" value="ECO:0007669"/>
    <property type="project" value="InterPro"/>
</dbReference>
<feature type="region of interest" description="Disordered" evidence="2">
    <location>
        <begin position="571"/>
        <end position="606"/>
    </location>
</feature>
<evidence type="ECO:0000313" key="5">
    <source>
        <dbReference type="EMBL" id="CBL01165.1"/>
    </source>
</evidence>
<dbReference type="eggNOG" id="COG1961">
    <property type="taxonomic scope" value="Bacteria"/>
</dbReference>
<dbReference type="InterPro" id="IPR036162">
    <property type="entry name" value="Resolvase-like_N_sf"/>
</dbReference>
<feature type="region of interest" description="Disordered" evidence="2">
    <location>
        <begin position="783"/>
        <end position="849"/>
    </location>
</feature>
<organism evidence="5 6">
    <name type="scientific">Faecalibacterium prausnitzii SL3/3</name>
    <dbReference type="NCBI Taxonomy" id="657322"/>
    <lineage>
        <taxon>Bacteria</taxon>
        <taxon>Bacillati</taxon>
        <taxon>Bacillota</taxon>
        <taxon>Clostridia</taxon>
        <taxon>Eubacteriales</taxon>
        <taxon>Oscillospiraceae</taxon>
        <taxon>Faecalibacterium</taxon>
    </lineage>
</organism>
<dbReference type="AlphaFoldDB" id="D4K8K2"/>
<dbReference type="GO" id="GO:0003677">
    <property type="term" value="F:DNA binding"/>
    <property type="evidence" value="ECO:0007669"/>
    <property type="project" value="InterPro"/>
</dbReference>
<dbReference type="Gene3D" id="3.40.50.1390">
    <property type="entry name" value="Resolvase, N-terminal catalytic domain"/>
    <property type="match status" value="1"/>
</dbReference>
<dbReference type="Gene3D" id="3.90.1750.20">
    <property type="entry name" value="Putative Large Serine Recombinase, Chain B, Domain 2"/>
    <property type="match status" value="1"/>
</dbReference>
<proteinExistence type="predicted"/>
<feature type="compositionally biased region" description="Basic and acidic residues" evidence="2">
    <location>
        <begin position="806"/>
        <end position="825"/>
    </location>
</feature>
<dbReference type="Pfam" id="PF00239">
    <property type="entry name" value="Resolvase"/>
    <property type="match status" value="1"/>
</dbReference>
<feature type="domain" description="Resolvase/invertase-type recombinase catalytic" evidence="3">
    <location>
        <begin position="18"/>
        <end position="167"/>
    </location>
</feature>
<name>D4K8K2_9FIRM</name>
<dbReference type="PATRIC" id="fig|657322.3.peg.489"/>
<evidence type="ECO:0000313" key="6">
    <source>
        <dbReference type="Proteomes" id="UP000007059"/>
    </source>
</evidence>
<feature type="region of interest" description="Disordered" evidence="2">
    <location>
        <begin position="704"/>
        <end position="736"/>
    </location>
</feature>
<evidence type="ECO:0000256" key="1">
    <source>
        <dbReference type="SAM" id="Coils"/>
    </source>
</evidence>
<dbReference type="InterPro" id="IPR006119">
    <property type="entry name" value="Resolv_N"/>
</dbReference>
<dbReference type="KEGG" id="fpa:FPR_08010"/>
<dbReference type="Pfam" id="PF13408">
    <property type="entry name" value="Zn_ribbon_recom"/>
    <property type="match status" value="1"/>
</dbReference>
<sequence>MKTEREVKKVPDKEKKRYTALYERLSRDDELQGESNSILNQKKYLEDYARQMGFSHIRHFTDDGYTGTNFNRPGFQAMLEEVEAGNIATVIVKDMSRFGRNYLLVGNYTELLFPNKGVRFIAVNNGVDSANPTSSDFTPFLNIMNEWYAKDTSNKIKTVFRNRMKEGNRVSGSIPYGYYRKPDDKQTLYVDEEAAAVVRKIFDMAAHGAGLTEISDTLTCDKVLIPSAYSQKYQPQNNRNTSFHDPYCWNNTTVSYILDRQEYLGHTILGKTISENFKIKKRRKASEDELIIFRNTHEPIITQEVWDAAQKLRKRSPRKLQNGTYSHRLSGLIFCADCGHRMSYKSPDSVRRPDNRHFDSDSGFQCVRYRNRYDGCTSHSIKVSVLEEAILKSIQAVSDYVLEDEDAFIEELQAQWQSQKQGLSAENKKDLANAKKRMDELDNLIRGLYESNLSGKLPDRQFQRLMAQYDEEQEQCENRIKELEAKAGDSMTSKVDPKRFVALVRKYQDCKVLTDDMLYAFIEKVEVHAPTGGRTRYRQQRIDIYFNFIGEYHPPAEEISEEERVRKIDEQAEAKKNEKRQKSVQRYRERQNELKAAAQAGDPEAIAKLESERERKRLQGAKRRAELKAIREADPEYLRTMEEKERIRLEKMQEAERRKAEKQKNKAKRTRKELKALAEAGDPEAIAERDAMLAKDAEARKRKKKRYAERMANDPEYAEKIRQRQRAYNKAHADKRKADYADLIKRAETDPEAARKLAEIRAYQSRKTVECYQNLVERAKTDPAAAEKLAQKRQKQNESAKAAYNHLKEQAKTDPEAAKKLEERRSKQRKATNKYLEKRKNNVQEDNAA</sequence>
<dbReference type="Pfam" id="PF07508">
    <property type="entry name" value="Recombinase"/>
    <property type="match status" value="1"/>
</dbReference>
<accession>D4K8K2</accession>
<dbReference type="Pfam" id="PF14287">
    <property type="entry name" value="DUF4368"/>
    <property type="match status" value="1"/>
</dbReference>
<feature type="compositionally biased region" description="Basic and acidic residues" evidence="2">
    <location>
        <begin position="708"/>
        <end position="722"/>
    </location>
</feature>
<reference evidence="5 6" key="2">
    <citation type="submission" date="2010-03" db="EMBL/GenBank/DDBJ databases">
        <authorList>
            <person name="Pajon A."/>
        </authorList>
    </citation>
    <scope>NUCLEOTIDE SEQUENCE [LARGE SCALE GENOMIC DNA]</scope>
    <source>
        <strain evidence="5 6">SL3/3</strain>
    </source>
</reference>
<dbReference type="PROSITE" id="PS51737">
    <property type="entry name" value="RECOMBINASE_DNA_BIND"/>
    <property type="match status" value="1"/>
</dbReference>
<dbReference type="SMART" id="SM00857">
    <property type="entry name" value="Resolvase"/>
    <property type="match status" value="1"/>
</dbReference>
<feature type="compositionally biased region" description="Basic residues" evidence="2">
    <location>
        <begin position="723"/>
        <end position="735"/>
    </location>
</feature>
<feature type="region of interest" description="Disordered" evidence="2">
    <location>
        <begin position="651"/>
        <end position="680"/>
    </location>
</feature>
<feature type="compositionally biased region" description="Basic and acidic residues" evidence="2">
    <location>
        <begin position="651"/>
        <end position="664"/>
    </location>
</feature>
<dbReference type="PANTHER" id="PTHR30461:SF23">
    <property type="entry name" value="DNA RECOMBINASE-RELATED"/>
    <property type="match status" value="1"/>
</dbReference>
<dbReference type="CDD" id="cd03770">
    <property type="entry name" value="SR_TndX_transposase"/>
    <property type="match status" value="1"/>
</dbReference>
<gene>
    <name evidence="5" type="ORF">FPR_08010</name>
</gene>
<dbReference type="PANTHER" id="PTHR30461">
    <property type="entry name" value="DNA-INVERTASE FROM LAMBDOID PROPHAGE"/>
    <property type="match status" value="1"/>
</dbReference>
<feature type="coiled-coil region" evidence="1">
    <location>
        <begin position="424"/>
        <end position="486"/>
    </location>
</feature>
<evidence type="ECO:0000256" key="2">
    <source>
        <dbReference type="SAM" id="MobiDB-lite"/>
    </source>
</evidence>
<protein>
    <submittedName>
        <fullName evidence="5">Site-specific recombinases, DNA invertase Pin homologs</fullName>
    </submittedName>
</protein>
<dbReference type="SUPFAM" id="SSF53041">
    <property type="entry name" value="Resolvase-like"/>
    <property type="match status" value="1"/>
</dbReference>
<feature type="domain" description="Recombinase" evidence="4">
    <location>
        <begin position="175"/>
        <end position="319"/>
    </location>
</feature>
<dbReference type="InterPro" id="IPR011109">
    <property type="entry name" value="DNA_bind_recombinase_dom"/>
</dbReference>
<dbReference type="InterPro" id="IPR050639">
    <property type="entry name" value="SSR_resolvase"/>
</dbReference>
<dbReference type="InterPro" id="IPR038109">
    <property type="entry name" value="DNA_bind_recomb_sf"/>
</dbReference>
<reference evidence="5 6" key="1">
    <citation type="submission" date="2010-03" db="EMBL/GenBank/DDBJ databases">
        <title>The genome sequence of Faecalibacterium prausnitzii SL3/3.</title>
        <authorList>
            <consortium name="metaHIT consortium -- http://www.metahit.eu/"/>
            <person name="Pajon A."/>
            <person name="Turner K."/>
            <person name="Parkhill J."/>
            <person name="Duncan S."/>
            <person name="Flint H."/>
        </authorList>
    </citation>
    <scope>NUCLEOTIDE SEQUENCE [LARGE SCALE GENOMIC DNA]</scope>
    <source>
        <strain evidence="5 6">SL3/3</strain>
    </source>
</reference>
<dbReference type="InterPro" id="IPR025827">
    <property type="entry name" value="Zn_ribbon_recom_dom"/>
</dbReference>
<dbReference type="Proteomes" id="UP000007059">
    <property type="component" value="Chromosome"/>
</dbReference>
<dbReference type="HOGENOM" id="CLU_010686_18_2_9"/>
<dbReference type="EMBL" id="FP929046">
    <property type="protein sequence ID" value="CBL01165.1"/>
    <property type="molecule type" value="Genomic_DNA"/>
</dbReference>
<dbReference type="InterPro" id="IPR025378">
    <property type="entry name" value="DUF4368"/>
</dbReference>
<evidence type="ECO:0000259" key="3">
    <source>
        <dbReference type="PROSITE" id="PS51736"/>
    </source>
</evidence>
<keyword evidence="1" id="KW-0175">Coiled coil</keyword>